<protein>
    <submittedName>
        <fullName evidence="1">Uncharacterized protein</fullName>
    </submittedName>
</protein>
<accession>A0ACC1B9Z8</accession>
<reference evidence="2" key="1">
    <citation type="journal article" date="2023" name="G3 (Bethesda)">
        <title>Genome assembly and association tests identify interacting loci associated with vigor, precocity, and sex in interspecific pistachio rootstocks.</title>
        <authorList>
            <person name="Palmer W."/>
            <person name="Jacygrad E."/>
            <person name="Sagayaradj S."/>
            <person name="Cavanaugh K."/>
            <person name="Han R."/>
            <person name="Bertier L."/>
            <person name="Beede B."/>
            <person name="Kafkas S."/>
            <person name="Golino D."/>
            <person name="Preece J."/>
            <person name="Michelmore R."/>
        </authorList>
    </citation>
    <scope>NUCLEOTIDE SEQUENCE [LARGE SCALE GENOMIC DNA]</scope>
</reference>
<name>A0ACC1B9Z8_9ROSI</name>
<proteinExistence type="predicted"/>
<dbReference type="EMBL" id="CM047902">
    <property type="protein sequence ID" value="KAJ0095677.1"/>
    <property type="molecule type" value="Genomic_DNA"/>
</dbReference>
<gene>
    <name evidence="1" type="ORF">Patl1_16506</name>
</gene>
<sequence length="116" mass="13259">MAIFTFNTRNITLFISCFLIFLSFPTLCLSSSIHDLLRSKGLRPGLLPKEVKSYSHSENGMSRSFLKCLAKYENRVYFESVVKANLNYGSLNGVVGLSQEELFLWLSSFRHLEILI</sequence>
<evidence type="ECO:0000313" key="1">
    <source>
        <dbReference type="EMBL" id="KAJ0095677.1"/>
    </source>
</evidence>
<keyword evidence="2" id="KW-1185">Reference proteome</keyword>
<organism evidence="1 2">
    <name type="scientific">Pistacia atlantica</name>
    <dbReference type="NCBI Taxonomy" id="434234"/>
    <lineage>
        <taxon>Eukaryota</taxon>
        <taxon>Viridiplantae</taxon>
        <taxon>Streptophyta</taxon>
        <taxon>Embryophyta</taxon>
        <taxon>Tracheophyta</taxon>
        <taxon>Spermatophyta</taxon>
        <taxon>Magnoliopsida</taxon>
        <taxon>eudicotyledons</taxon>
        <taxon>Gunneridae</taxon>
        <taxon>Pentapetalae</taxon>
        <taxon>rosids</taxon>
        <taxon>malvids</taxon>
        <taxon>Sapindales</taxon>
        <taxon>Anacardiaceae</taxon>
        <taxon>Pistacia</taxon>
    </lineage>
</organism>
<dbReference type="Proteomes" id="UP001164250">
    <property type="component" value="Chromosome 6"/>
</dbReference>
<comment type="caution">
    <text evidence="1">The sequence shown here is derived from an EMBL/GenBank/DDBJ whole genome shotgun (WGS) entry which is preliminary data.</text>
</comment>
<evidence type="ECO:0000313" key="2">
    <source>
        <dbReference type="Proteomes" id="UP001164250"/>
    </source>
</evidence>